<dbReference type="SMART" id="SM00404">
    <property type="entry name" value="PTPc_motif"/>
    <property type="match status" value="1"/>
</dbReference>
<accession>A0AAN5D1F4</accession>
<dbReference type="GO" id="GO:0004725">
    <property type="term" value="F:protein tyrosine phosphatase activity"/>
    <property type="evidence" value="ECO:0007669"/>
    <property type="project" value="InterPro"/>
</dbReference>
<comment type="caution">
    <text evidence="4">The sequence shown here is derived from an EMBL/GenBank/DDBJ whole genome shotgun (WGS) entry which is preliminary data.</text>
</comment>
<dbReference type="InterPro" id="IPR000387">
    <property type="entry name" value="Tyr_Pase_dom"/>
</dbReference>
<reference evidence="5" key="1">
    <citation type="submission" date="2022-10" db="EMBL/GenBank/DDBJ databases">
        <title>Genome assembly of Pristionchus species.</title>
        <authorList>
            <person name="Yoshida K."/>
            <person name="Sommer R.J."/>
        </authorList>
    </citation>
    <scope>NUCLEOTIDE SEQUENCE [LARGE SCALE GENOMIC DNA]</scope>
    <source>
        <strain evidence="5">RS5460</strain>
    </source>
</reference>
<dbReference type="EMBL" id="BTRK01000005">
    <property type="protein sequence ID" value="GMR54320.1"/>
    <property type="molecule type" value="Genomic_DNA"/>
</dbReference>
<keyword evidence="5" id="KW-1185">Reference proteome</keyword>
<evidence type="ECO:0000256" key="1">
    <source>
        <dbReference type="SAM" id="MobiDB-lite"/>
    </source>
</evidence>
<dbReference type="InterPro" id="IPR029021">
    <property type="entry name" value="Prot-tyrosine_phosphatase-like"/>
</dbReference>
<gene>
    <name evidence="4" type="ORF">PMAYCL1PPCAC_24515</name>
</gene>
<feature type="domain" description="Tyrosine specific protein phosphatases" evidence="3">
    <location>
        <begin position="352"/>
        <end position="423"/>
    </location>
</feature>
<evidence type="ECO:0000259" key="3">
    <source>
        <dbReference type="PROSITE" id="PS50056"/>
    </source>
</evidence>
<feature type="region of interest" description="Disordered" evidence="1">
    <location>
        <begin position="459"/>
        <end position="522"/>
    </location>
</feature>
<sequence>LSSPLLSLPPSLHRSIQSTVPMNSVFKKLAKKNKDSHKDKPEKKDSHSHNKEDLPKTPDHEKTEHTKKKSNQKDEKKHERKLASVRGSKPKPNQPSSDRDPDQQKDETEDNLDDNQNLIQLTPQAGTPGPQGPQQSTKRKESKKKEKEKDHGQEVPGTQSVTRKDSTAKKKKKDKKDVPDSFVNMAKAIEAKTVDDMLAEFKSNHKPGCEELNRDTRYVLSFNVPPDSDFYDASRVDMPGIDCKFIAAAAPTTDSYSMETFWRLVYDANVANVFFLEPAGKDFSQLAHFLPLEPASSKDYGKMFVNNKKVERNPKEYQAVVEVLPEGCSNSIIVRFIQGRQWPEHVARKYRRIALHMVRTLKNEKSTSLIVCKDGRGKSGQFILLHSAISDLSNPDCKFKMAESLASLRHMRWGAIQTDQQYLLMYMLSLDFAVCKFKATFEGQARNLERSILDHMKKLKEGAKPVKPKETKEKVDKKEEKTEKTDKEKDKTEKKEIEKEKKKDEKDEKKEKEKDEKKEKEK</sequence>
<name>A0AAN5D1F4_9BILA</name>
<dbReference type="InterPro" id="IPR000242">
    <property type="entry name" value="PTP_cat"/>
</dbReference>
<dbReference type="PANTHER" id="PTHR23219">
    <property type="entry name" value="TYROSINE-PROTEIN PHOSPHATASE C15H7.3-RELATED"/>
    <property type="match status" value="1"/>
</dbReference>
<dbReference type="Pfam" id="PF00102">
    <property type="entry name" value="Y_phosphatase"/>
    <property type="match status" value="1"/>
</dbReference>
<feature type="domain" description="Tyrosine-protein phosphatase" evidence="2">
    <location>
        <begin position="216"/>
        <end position="432"/>
    </location>
</feature>
<dbReference type="Gene3D" id="3.90.190.10">
    <property type="entry name" value="Protein tyrosine phosphatase superfamily"/>
    <property type="match status" value="1"/>
</dbReference>
<dbReference type="SUPFAM" id="SSF52799">
    <property type="entry name" value="(Phosphotyrosine protein) phosphatases II"/>
    <property type="match status" value="1"/>
</dbReference>
<dbReference type="InterPro" id="IPR003595">
    <property type="entry name" value="Tyr_Pase_cat"/>
</dbReference>
<organism evidence="4 5">
    <name type="scientific">Pristionchus mayeri</name>
    <dbReference type="NCBI Taxonomy" id="1317129"/>
    <lineage>
        <taxon>Eukaryota</taxon>
        <taxon>Metazoa</taxon>
        <taxon>Ecdysozoa</taxon>
        <taxon>Nematoda</taxon>
        <taxon>Chromadorea</taxon>
        <taxon>Rhabditida</taxon>
        <taxon>Rhabditina</taxon>
        <taxon>Diplogasteromorpha</taxon>
        <taxon>Diplogasteroidea</taxon>
        <taxon>Neodiplogasteridae</taxon>
        <taxon>Pristionchus</taxon>
    </lineage>
</organism>
<feature type="non-terminal residue" evidence="4">
    <location>
        <position position="522"/>
    </location>
</feature>
<feature type="compositionally biased region" description="Low complexity" evidence="1">
    <location>
        <begin position="122"/>
        <end position="136"/>
    </location>
</feature>
<feature type="compositionally biased region" description="Basic and acidic residues" evidence="1">
    <location>
        <begin position="32"/>
        <end position="64"/>
    </location>
</feature>
<proteinExistence type="predicted"/>
<dbReference type="Proteomes" id="UP001328107">
    <property type="component" value="Unassembled WGS sequence"/>
</dbReference>
<dbReference type="SMART" id="SM00194">
    <property type="entry name" value="PTPc"/>
    <property type="match status" value="1"/>
</dbReference>
<feature type="compositionally biased region" description="Low complexity" evidence="1">
    <location>
        <begin position="1"/>
        <end position="12"/>
    </location>
</feature>
<dbReference type="CDD" id="cd00047">
    <property type="entry name" value="PTPc"/>
    <property type="match status" value="1"/>
</dbReference>
<evidence type="ECO:0008006" key="6">
    <source>
        <dbReference type="Google" id="ProtNLM"/>
    </source>
</evidence>
<evidence type="ECO:0000313" key="4">
    <source>
        <dbReference type="EMBL" id="GMR54320.1"/>
    </source>
</evidence>
<feature type="region of interest" description="Disordered" evidence="1">
    <location>
        <begin position="1"/>
        <end position="178"/>
    </location>
</feature>
<dbReference type="PROSITE" id="PS50056">
    <property type="entry name" value="TYR_PHOSPHATASE_2"/>
    <property type="match status" value="1"/>
</dbReference>
<dbReference type="PANTHER" id="PTHR23219:SF13">
    <property type="entry name" value="TYROSINE-PROTEIN PHOSPHATASE DOMAIN-CONTAINING PROTEIN"/>
    <property type="match status" value="1"/>
</dbReference>
<feature type="compositionally biased region" description="Basic and acidic residues" evidence="1">
    <location>
        <begin position="143"/>
        <end position="153"/>
    </location>
</feature>
<feature type="non-terminal residue" evidence="4">
    <location>
        <position position="1"/>
    </location>
</feature>
<dbReference type="AlphaFoldDB" id="A0AAN5D1F4"/>
<evidence type="ECO:0000259" key="2">
    <source>
        <dbReference type="PROSITE" id="PS50055"/>
    </source>
</evidence>
<protein>
    <recommendedName>
        <fullName evidence="6">Tyrosine phosphatase</fullName>
    </recommendedName>
</protein>
<dbReference type="PROSITE" id="PS50055">
    <property type="entry name" value="TYR_PHOSPHATASE_PTP"/>
    <property type="match status" value="1"/>
</dbReference>
<evidence type="ECO:0000313" key="5">
    <source>
        <dbReference type="Proteomes" id="UP001328107"/>
    </source>
</evidence>
<feature type="compositionally biased region" description="Basic and acidic residues" evidence="1">
    <location>
        <begin position="97"/>
        <end position="106"/>
    </location>
</feature>